<name>A0A0M2NNH3_9FIRM</name>
<comment type="caution">
    <text evidence="1">The sequence shown here is derived from an EMBL/GenBank/DDBJ whole genome shotgun (WGS) entry which is preliminary data.</text>
</comment>
<dbReference type="AlphaFoldDB" id="A0A0M2NNH3"/>
<proteinExistence type="predicted"/>
<evidence type="ECO:0000313" key="2">
    <source>
        <dbReference type="Proteomes" id="UP000034076"/>
    </source>
</evidence>
<dbReference type="EMBL" id="LAYJ01000049">
    <property type="protein sequence ID" value="KKI51967.1"/>
    <property type="molecule type" value="Genomic_DNA"/>
</dbReference>
<dbReference type="Proteomes" id="UP000034076">
    <property type="component" value="Unassembled WGS sequence"/>
</dbReference>
<gene>
    <name evidence="1" type="ORF">CHK_0544</name>
</gene>
<protein>
    <submittedName>
        <fullName evidence="1">Uncharacterized protein</fullName>
    </submittedName>
</protein>
<organism evidence="1 2">
    <name type="scientific">Christensenella hongkongensis</name>
    <dbReference type="NCBI Taxonomy" id="270498"/>
    <lineage>
        <taxon>Bacteria</taxon>
        <taxon>Bacillati</taxon>
        <taxon>Bacillota</taxon>
        <taxon>Clostridia</taxon>
        <taxon>Christensenellales</taxon>
        <taxon>Christensenellaceae</taxon>
        <taxon>Christensenella</taxon>
    </lineage>
</organism>
<accession>A0A0M2NNH3</accession>
<evidence type="ECO:0000313" key="1">
    <source>
        <dbReference type="EMBL" id="KKI51967.1"/>
    </source>
</evidence>
<reference evidence="1 2" key="1">
    <citation type="submission" date="2015-04" db="EMBL/GenBank/DDBJ databases">
        <title>Draft genome sequence of bacteremic isolate Catabacter hongkongensis type strain HKU16T.</title>
        <authorList>
            <person name="Lau S.K."/>
            <person name="Teng J.L."/>
            <person name="Huang Y."/>
            <person name="Curreem S.O."/>
            <person name="Tsui S.K."/>
            <person name="Woo P.C."/>
        </authorList>
    </citation>
    <scope>NUCLEOTIDE SEQUENCE [LARGE SCALE GENOMIC DNA]</scope>
    <source>
        <strain evidence="1 2">HKU16</strain>
    </source>
</reference>
<dbReference type="STRING" id="270498.CHK_0544"/>
<sequence length="60" mass="6895">MGGVFVLEDKMRNKVSDIHVNIKVDNLQEACDLIQSIKKGLNEIADDIYRLYELVKSRES</sequence>
<keyword evidence="2" id="KW-1185">Reference proteome</keyword>